<reference evidence="7 8" key="1">
    <citation type="submission" date="2020-04" db="EMBL/GenBank/DDBJ databases">
        <authorList>
            <person name="Laetsch R D."/>
            <person name="Stevens L."/>
            <person name="Kumar S."/>
            <person name="Blaxter L. M."/>
        </authorList>
    </citation>
    <scope>NUCLEOTIDE SEQUENCE [LARGE SCALE GENOMIC DNA]</scope>
</reference>
<dbReference type="Pfam" id="PF00083">
    <property type="entry name" value="Sugar_tr"/>
    <property type="match status" value="1"/>
</dbReference>
<dbReference type="InterPro" id="IPR045263">
    <property type="entry name" value="GLUT"/>
</dbReference>
<keyword evidence="3 5" id="KW-1133">Transmembrane helix</keyword>
<dbReference type="PANTHER" id="PTHR23503">
    <property type="entry name" value="SOLUTE CARRIER FAMILY 2"/>
    <property type="match status" value="1"/>
</dbReference>
<keyword evidence="4 5" id="KW-0472">Membrane</keyword>
<evidence type="ECO:0000313" key="8">
    <source>
        <dbReference type="Proteomes" id="UP000494206"/>
    </source>
</evidence>
<feature type="transmembrane region" description="Helical" evidence="5">
    <location>
        <begin position="312"/>
        <end position="329"/>
    </location>
</feature>
<comment type="subcellular location">
    <subcellularLocation>
        <location evidence="1">Membrane</location>
        <topology evidence="1">Multi-pass membrane protein</topology>
    </subcellularLocation>
</comment>
<gene>
    <name evidence="7" type="ORF">CBOVIS_LOCUS1720</name>
</gene>
<dbReference type="PANTHER" id="PTHR23503:SF17">
    <property type="entry name" value="MAJOR FACILITATOR SUPERFAMILY (MFS) PROFILE DOMAIN-CONTAINING PROTEIN"/>
    <property type="match status" value="1"/>
</dbReference>
<dbReference type="InterPro" id="IPR020846">
    <property type="entry name" value="MFS_dom"/>
</dbReference>
<dbReference type="InterPro" id="IPR036259">
    <property type="entry name" value="MFS_trans_sf"/>
</dbReference>
<dbReference type="PROSITE" id="PS50850">
    <property type="entry name" value="MFS"/>
    <property type="match status" value="1"/>
</dbReference>
<dbReference type="SUPFAM" id="SSF103473">
    <property type="entry name" value="MFS general substrate transporter"/>
    <property type="match status" value="1"/>
</dbReference>
<dbReference type="CDD" id="cd17357">
    <property type="entry name" value="MFS_GLUT_Class1_2_like"/>
    <property type="match status" value="1"/>
</dbReference>
<dbReference type="InterPro" id="IPR003663">
    <property type="entry name" value="Sugar/inositol_transpt"/>
</dbReference>
<feature type="domain" description="Major facilitator superfamily (MFS) profile" evidence="6">
    <location>
        <begin position="13"/>
        <end position="460"/>
    </location>
</feature>
<accession>A0A8S1EKY8</accession>
<feature type="transmembrane region" description="Helical" evidence="5">
    <location>
        <begin position="270"/>
        <end position="292"/>
    </location>
</feature>
<evidence type="ECO:0000259" key="6">
    <source>
        <dbReference type="PROSITE" id="PS50850"/>
    </source>
</evidence>
<evidence type="ECO:0000256" key="3">
    <source>
        <dbReference type="ARBA" id="ARBA00022989"/>
    </source>
</evidence>
<organism evidence="7 8">
    <name type="scientific">Caenorhabditis bovis</name>
    <dbReference type="NCBI Taxonomy" id="2654633"/>
    <lineage>
        <taxon>Eukaryota</taxon>
        <taxon>Metazoa</taxon>
        <taxon>Ecdysozoa</taxon>
        <taxon>Nematoda</taxon>
        <taxon>Chromadorea</taxon>
        <taxon>Rhabditida</taxon>
        <taxon>Rhabditina</taxon>
        <taxon>Rhabditomorpha</taxon>
        <taxon>Rhabditoidea</taxon>
        <taxon>Rhabditidae</taxon>
        <taxon>Peloderinae</taxon>
        <taxon>Caenorhabditis</taxon>
    </lineage>
</organism>
<dbReference type="Proteomes" id="UP000494206">
    <property type="component" value="Unassembled WGS sequence"/>
</dbReference>
<dbReference type="AlphaFoldDB" id="A0A8S1EKY8"/>
<feature type="transmembrane region" description="Helical" evidence="5">
    <location>
        <begin position="121"/>
        <end position="143"/>
    </location>
</feature>
<dbReference type="GO" id="GO:0016020">
    <property type="term" value="C:membrane"/>
    <property type="evidence" value="ECO:0007669"/>
    <property type="project" value="UniProtKB-SubCell"/>
</dbReference>
<dbReference type="GO" id="GO:0015149">
    <property type="term" value="F:hexose transmembrane transporter activity"/>
    <property type="evidence" value="ECO:0007669"/>
    <property type="project" value="TreeGrafter"/>
</dbReference>
<comment type="caution">
    <text evidence="7">The sequence shown here is derived from an EMBL/GenBank/DDBJ whole genome shotgun (WGS) entry which is preliminary data.</text>
</comment>
<keyword evidence="2 5" id="KW-0812">Transmembrane</keyword>
<feature type="transmembrane region" description="Helical" evidence="5">
    <location>
        <begin position="365"/>
        <end position="386"/>
    </location>
</feature>
<feature type="transmembrane region" description="Helical" evidence="5">
    <location>
        <begin position="184"/>
        <end position="206"/>
    </location>
</feature>
<dbReference type="InterPro" id="IPR005828">
    <property type="entry name" value="MFS_sugar_transport-like"/>
</dbReference>
<feature type="transmembrane region" description="Helical" evidence="5">
    <location>
        <begin position="7"/>
        <end position="26"/>
    </location>
</feature>
<feature type="transmembrane region" description="Helical" evidence="5">
    <location>
        <begin position="155"/>
        <end position="178"/>
    </location>
</feature>
<feature type="transmembrane region" description="Helical" evidence="5">
    <location>
        <begin position="94"/>
        <end position="115"/>
    </location>
</feature>
<dbReference type="PRINTS" id="PR00171">
    <property type="entry name" value="SUGRTRNSPORT"/>
</dbReference>
<feature type="transmembrane region" description="Helical" evidence="5">
    <location>
        <begin position="63"/>
        <end position="82"/>
    </location>
</feature>
<name>A0A8S1EKY8_9PELO</name>
<dbReference type="EMBL" id="CADEPM010000001">
    <property type="protein sequence ID" value="CAB3398447.1"/>
    <property type="molecule type" value="Genomic_DNA"/>
</dbReference>
<sequence>MVVAPSFRMLAVAIITSIAGSFHFGFNLVLTNPSQEAFLNFMNSTLGKRFGEAGFSKDTSQNIWSFVVAILFLGALAGSFSIRLLADSLGRKRGLYISIAVGAFSGGCAIASKFVPTFELYVVSRILMGWSVAVSLGLSALFLSEASPKETRGAIGMMTGTCVQLGTVVGSVVAMPQIFGSDDLWWAIYATEIGIMLVFGAALPFFPESPGFLVQRGQIKEAVSSIKFYYKCEEEDASIHLDAIKEDQKSSSKKFTMLDVVRKKSLRSKAFIGVVVTFAMSFSGVAVINAFAFEILKDTGLDVLEASLANDAVSVVSMISSIIAAFIVDRNGRRPLLLIAFAGILICNLVIFALMLTFYKFGYHALGFILIAFICIFTFFFALGPGPLCYFINAELVGQAARSASQSWASVIQMLSRFVLVTAFLPMKNQLGEAWSYLILFVVPVFVSLVYLYFSLPETKNKTPFEVEEAMEDLPQFPFCGTSRKLRDRIGFQEAVFNRKMQLVTDYGSIESLTTKL</sequence>
<evidence type="ECO:0000256" key="4">
    <source>
        <dbReference type="ARBA" id="ARBA00023136"/>
    </source>
</evidence>
<dbReference type="Gene3D" id="1.20.1250.20">
    <property type="entry name" value="MFS general substrate transporter like domains"/>
    <property type="match status" value="1"/>
</dbReference>
<evidence type="ECO:0000256" key="5">
    <source>
        <dbReference type="SAM" id="Phobius"/>
    </source>
</evidence>
<feature type="transmembrane region" description="Helical" evidence="5">
    <location>
        <begin position="434"/>
        <end position="454"/>
    </location>
</feature>
<evidence type="ECO:0000256" key="2">
    <source>
        <dbReference type="ARBA" id="ARBA00022692"/>
    </source>
</evidence>
<proteinExistence type="predicted"/>
<keyword evidence="8" id="KW-1185">Reference proteome</keyword>
<evidence type="ECO:0000313" key="7">
    <source>
        <dbReference type="EMBL" id="CAB3398447.1"/>
    </source>
</evidence>
<evidence type="ECO:0000256" key="1">
    <source>
        <dbReference type="ARBA" id="ARBA00004141"/>
    </source>
</evidence>
<dbReference type="OrthoDB" id="4142200at2759"/>
<protein>
    <recommendedName>
        <fullName evidence="6">Major facilitator superfamily (MFS) profile domain-containing protein</fullName>
    </recommendedName>
</protein>
<feature type="transmembrane region" description="Helical" evidence="5">
    <location>
        <begin position="336"/>
        <end position="359"/>
    </location>
</feature>